<comment type="pathway">
    <text evidence="3">Sphingolipid metabolism.</text>
</comment>
<evidence type="ECO:0000256" key="8">
    <source>
        <dbReference type="ARBA" id="ARBA00022692"/>
    </source>
</evidence>
<dbReference type="InterPro" id="IPR001199">
    <property type="entry name" value="Cyt_B5-like_heme/steroid-bd"/>
</dbReference>
<dbReference type="EC" id="1.14.19.18" evidence="5"/>
<evidence type="ECO:0000256" key="15">
    <source>
        <dbReference type="ARBA" id="ARBA00023136"/>
    </source>
</evidence>
<dbReference type="GO" id="GO:0016717">
    <property type="term" value="F:oxidoreductase activity, acting on paired donors, with oxidation of a pair of donors resulting in the reduction of molecular oxygen to two molecules of water"/>
    <property type="evidence" value="ECO:0007669"/>
    <property type="project" value="TreeGrafter"/>
</dbReference>
<evidence type="ECO:0000256" key="3">
    <source>
        <dbReference type="ARBA" id="ARBA00004991"/>
    </source>
</evidence>
<dbReference type="SUPFAM" id="SSF55856">
    <property type="entry name" value="Cytochrome b5-like heme/steroid binding domain"/>
    <property type="match status" value="1"/>
</dbReference>
<evidence type="ECO:0000313" key="19">
    <source>
        <dbReference type="EMBL" id="KIN00950.1"/>
    </source>
</evidence>
<dbReference type="PIRSF" id="PIRSF015921">
    <property type="entry name" value="FA_sphinglp_des"/>
    <property type="match status" value="1"/>
</dbReference>
<protein>
    <recommendedName>
        <fullName evidence="6">Delta 8-(E)-sphingolipid desaturase</fullName>
        <ecNumber evidence="5">1.14.19.18</ecNumber>
    </recommendedName>
</protein>
<dbReference type="PROSITE" id="PS50255">
    <property type="entry name" value="CYTOCHROME_B5_2"/>
    <property type="match status" value="1"/>
</dbReference>
<name>A0A0C3HCL9_OIDMZ</name>
<keyword evidence="10" id="KW-0746">Sphingolipid metabolism</keyword>
<evidence type="ECO:0000256" key="4">
    <source>
        <dbReference type="ARBA" id="ARBA00009295"/>
    </source>
</evidence>
<dbReference type="EMBL" id="KN832876">
    <property type="protein sequence ID" value="KIN00950.1"/>
    <property type="molecule type" value="Genomic_DNA"/>
</dbReference>
<dbReference type="InterPro" id="IPR012171">
    <property type="entry name" value="Fatty_acid_desaturase"/>
</dbReference>
<feature type="transmembrane region" description="Helical" evidence="17">
    <location>
        <begin position="278"/>
        <end position="296"/>
    </location>
</feature>
<feature type="region of interest" description="Disordered" evidence="16">
    <location>
        <begin position="100"/>
        <end position="161"/>
    </location>
</feature>
<evidence type="ECO:0000256" key="10">
    <source>
        <dbReference type="ARBA" id="ARBA00022919"/>
    </source>
</evidence>
<evidence type="ECO:0000256" key="2">
    <source>
        <dbReference type="ARBA" id="ARBA00004760"/>
    </source>
</evidence>
<evidence type="ECO:0000313" key="20">
    <source>
        <dbReference type="Proteomes" id="UP000054321"/>
    </source>
</evidence>
<dbReference type="Proteomes" id="UP000054321">
    <property type="component" value="Unassembled WGS sequence"/>
</dbReference>
<evidence type="ECO:0000259" key="18">
    <source>
        <dbReference type="PROSITE" id="PS50255"/>
    </source>
</evidence>
<accession>A0A0C3HCL9</accession>
<keyword evidence="12" id="KW-0560">Oxidoreductase</keyword>
<evidence type="ECO:0000256" key="5">
    <source>
        <dbReference type="ARBA" id="ARBA00012019"/>
    </source>
</evidence>
<dbReference type="CDD" id="cd03506">
    <property type="entry name" value="Delta6-FADS-like"/>
    <property type="match status" value="1"/>
</dbReference>
<keyword evidence="7" id="KW-0349">Heme</keyword>
<dbReference type="HOGENOM" id="CLU_016265_3_1_1"/>
<evidence type="ECO:0000256" key="17">
    <source>
        <dbReference type="SAM" id="Phobius"/>
    </source>
</evidence>
<keyword evidence="20" id="KW-1185">Reference proteome</keyword>
<dbReference type="SMART" id="SM01117">
    <property type="entry name" value="Cyt-b5"/>
    <property type="match status" value="1"/>
</dbReference>
<evidence type="ECO:0000256" key="1">
    <source>
        <dbReference type="ARBA" id="ARBA00004141"/>
    </source>
</evidence>
<keyword evidence="11 17" id="KW-1133">Transmembrane helix</keyword>
<keyword evidence="15 17" id="KW-0472">Membrane</keyword>
<feature type="transmembrane region" description="Helical" evidence="17">
    <location>
        <begin position="393"/>
        <end position="412"/>
    </location>
</feature>
<dbReference type="AlphaFoldDB" id="A0A0C3HCL9"/>
<dbReference type="GO" id="GO:0006665">
    <property type="term" value="P:sphingolipid metabolic process"/>
    <property type="evidence" value="ECO:0007669"/>
    <property type="project" value="UniProtKB-UniPathway"/>
</dbReference>
<keyword evidence="13" id="KW-0408">Iron</keyword>
<evidence type="ECO:0000256" key="14">
    <source>
        <dbReference type="ARBA" id="ARBA00023098"/>
    </source>
</evidence>
<feature type="domain" description="Cytochrome b5 heme-binding" evidence="18">
    <location>
        <begin position="11"/>
        <end position="86"/>
    </location>
</feature>
<evidence type="ECO:0000256" key="13">
    <source>
        <dbReference type="ARBA" id="ARBA00023004"/>
    </source>
</evidence>
<keyword evidence="8 17" id="KW-0812">Transmembrane</keyword>
<dbReference type="PANTHER" id="PTHR19353:SF30">
    <property type="entry name" value="DELTA 8-(E)-SPHINGOLIPID DESATURASE"/>
    <property type="match status" value="1"/>
</dbReference>
<evidence type="ECO:0000256" key="12">
    <source>
        <dbReference type="ARBA" id="ARBA00023002"/>
    </source>
</evidence>
<dbReference type="InterPro" id="IPR005804">
    <property type="entry name" value="FA_desaturase_dom"/>
</dbReference>
<dbReference type="InParanoid" id="A0A0C3HCL9"/>
<feature type="compositionally biased region" description="Low complexity" evidence="16">
    <location>
        <begin position="149"/>
        <end position="161"/>
    </location>
</feature>
<dbReference type="Pfam" id="PF00487">
    <property type="entry name" value="FA_desaturase"/>
    <property type="match status" value="1"/>
</dbReference>
<reference evidence="19 20" key="1">
    <citation type="submission" date="2014-04" db="EMBL/GenBank/DDBJ databases">
        <authorList>
            <consortium name="DOE Joint Genome Institute"/>
            <person name="Kuo A."/>
            <person name="Martino E."/>
            <person name="Perotto S."/>
            <person name="Kohler A."/>
            <person name="Nagy L.G."/>
            <person name="Floudas D."/>
            <person name="Copeland A."/>
            <person name="Barry K.W."/>
            <person name="Cichocki N."/>
            <person name="Veneault-Fourrey C."/>
            <person name="LaButti K."/>
            <person name="Lindquist E.A."/>
            <person name="Lipzen A."/>
            <person name="Lundell T."/>
            <person name="Morin E."/>
            <person name="Murat C."/>
            <person name="Sun H."/>
            <person name="Tunlid A."/>
            <person name="Henrissat B."/>
            <person name="Grigoriev I.V."/>
            <person name="Hibbett D.S."/>
            <person name="Martin F."/>
            <person name="Nordberg H.P."/>
            <person name="Cantor M.N."/>
            <person name="Hua S.X."/>
        </authorList>
    </citation>
    <scope>NUCLEOTIDE SEQUENCE [LARGE SCALE GENOMIC DNA]</scope>
    <source>
        <strain evidence="19 20">Zn</strain>
    </source>
</reference>
<evidence type="ECO:0000256" key="16">
    <source>
        <dbReference type="SAM" id="MobiDB-lite"/>
    </source>
</evidence>
<comment type="similarity">
    <text evidence="4">Belongs to the fatty acid desaturase type 1 family.</text>
</comment>
<dbReference type="PANTHER" id="PTHR19353">
    <property type="entry name" value="FATTY ACID DESATURASE 2"/>
    <property type="match status" value="1"/>
</dbReference>
<dbReference type="STRING" id="913774.A0A0C3HCL9"/>
<gene>
    <name evidence="19" type="ORF">OIDMADRAFT_145094</name>
</gene>
<evidence type="ECO:0000256" key="7">
    <source>
        <dbReference type="ARBA" id="ARBA00022617"/>
    </source>
</evidence>
<dbReference type="Gene3D" id="3.10.120.10">
    <property type="entry name" value="Cytochrome b5-like heme/steroid binding domain"/>
    <property type="match status" value="1"/>
</dbReference>
<comment type="subcellular location">
    <subcellularLocation>
        <location evidence="1">Membrane</location>
        <topology evidence="1">Multi-pass membrane protein</topology>
    </subcellularLocation>
</comment>
<dbReference type="InterPro" id="IPR036400">
    <property type="entry name" value="Cyt_B5-like_heme/steroid_sf"/>
</dbReference>
<dbReference type="OrthoDB" id="260091at2759"/>
<dbReference type="GO" id="GO:0046872">
    <property type="term" value="F:metal ion binding"/>
    <property type="evidence" value="ECO:0007669"/>
    <property type="project" value="UniProtKB-KW"/>
</dbReference>
<comment type="pathway">
    <text evidence="2">Lipid metabolism; sphingolipid metabolism.</text>
</comment>
<evidence type="ECO:0000256" key="6">
    <source>
        <dbReference type="ARBA" id="ARBA00016939"/>
    </source>
</evidence>
<organism evidence="19 20">
    <name type="scientific">Oidiodendron maius (strain Zn)</name>
    <dbReference type="NCBI Taxonomy" id="913774"/>
    <lineage>
        <taxon>Eukaryota</taxon>
        <taxon>Fungi</taxon>
        <taxon>Dikarya</taxon>
        <taxon>Ascomycota</taxon>
        <taxon>Pezizomycotina</taxon>
        <taxon>Leotiomycetes</taxon>
        <taxon>Leotiomycetes incertae sedis</taxon>
        <taxon>Myxotrichaceae</taxon>
        <taxon>Oidiodendron</taxon>
    </lineage>
</organism>
<dbReference type="GO" id="GO:0016020">
    <property type="term" value="C:membrane"/>
    <property type="evidence" value="ECO:0007669"/>
    <property type="project" value="UniProtKB-SubCell"/>
</dbReference>
<keyword evidence="9" id="KW-0479">Metal-binding</keyword>
<proteinExistence type="inferred from homology"/>
<dbReference type="UniPathway" id="UPA00222"/>
<evidence type="ECO:0000256" key="9">
    <source>
        <dbReference type="ARBA" id="ARBA00022723"/>
    </source>
</evidence>
<dbReference type="Pfam" id="PF00173">
    <property type="entry name" value="Cyt-b5"/>
    <property type="match status" value="1"/>
</dbReference>
<evidence type="ECO:0000256" key="11">
    <source>
        <dbReference type="ARBA" id="ARBA00022989"/>
    </source>
</evidence>
<sequence>MSSGKKAARPVALLSRRQIEGLIAEGKTIIIIDQQVLKVDAWLSYHPGGEKAILHMVGRDATDEVNALHAPETRKSMQRYRIGRIDSRWKNFVPPIQGGKFRQYVEGTSDSDGEDEDVDVSPESGSSRAPSPVFDTKDSNIHHRGRAKSPPSSSASSVSHASDLDDGMSYLDAQTKEQIDLDISKYPSLDLITQDEIIRKYRELDERLRAEGLYDCNYSAYAIETCRYLLLFSMMLIFLNLRWYGTSGMFLGCLWHQLVFTVHDAGHMGITHNFTADTVIGILIADFIGGLSVCWWKRNHNVHHIVTNSPEHDPDIEHMPFFAVSHRFFKSLKSSFYDRLMPYDSFAKFTLAYQAQLYYPLMFLGRFNLYVLSWEHLIRGLGPKKGPAWWHRWMEIAGQVFFWYWFGYLIVYKTIPTASGRFAFVMISHLVTMPLHAQITLSHFSMSTSELGPHESFPQKMLRTTMDIDCPEWLDFFHGGLQFQAIHHLFPRMPRHNLRRTQKFVQDFCNDVGIPYALYGFVDGNKEVIGRLAEVSRQGAILAKCQMAIAERGDILHGH</sequence>
<keyword evidence="14" id="KW-0443">Lipid metabolism</keyword>
<feature type="compositionally biased region" description="Acidic residues" evidence="16">
    <location>
        <begin position="109"/>
        <end position="120"/>
    </location>
</feature>
<reference evidence="20" key="2">
    <citation type="submission" date="2015-01" db="EMBL/GenBank/DDBJ databases">
        <title>Evolutionary Origins and Diversification of the Mycorrhizal Mutualists.</title>
        <authorList>
            <consortium name="DOE Joint Genome Institute"/>
            <consortium name="Mycorrhizal Genomics Consortium"/>
            <person name="Kohler A."/>
            <person name="Kuo A."/>
            <person name="Nagy L.G."/>
            <person name="Floudas D."/>
            <person name="Copeland A."/>
            <person name="Barry K.W."/>
            <person name="Cichocki N."/>
            <person name="Veneault-Fourrey C."/>
            <person name="LaButti K."/>
            <person name="Lindquist E.A."/>
            <person name="Lipzen A."/>
            <person name="Lundell T."/>
            <person name="Morin E."/>
            <person name="Murat C."/>
            <person name="Riley R."/>
            <person name="Ohm R."/>
            <person name="Sun H."/>
            <person name="Tunlid A."/>
            <person name="Henrissat B."/>
            <person name="Grigoriev I.V."/>
            <person name="Hibbett D.S."/>
            <person name="Martin F."/>
        </authorList>
    </citation>
    <scope>NUCLEOTIDE SEQUENCE [LARGE SCALE GENOMIC DNA]</scope>
    <source>
        <strain evidence="20">Zn</strain>
    </source>
</reference>